<feature type="repeat" description="ANK" evidence="3">
    <location>
        <begin position="51"/>
        <end position="97"/>
    </location>
</feature>
<dbReference type="EMBL" id="CP034437">
    <property type="protein sequence ID" value="AZN41601.1"/>
    <property type="molecule type" value="Genomic_DNA"/>
</dbReference>
<dbReference type="Pfam" id="PF12796">
    <property type="entry name" value="Ank_2"/>
    <property type="match status" value="1"/>
</dbReference>
<sequence>MNLSLSSGISPNAVCENSLQSLLTIAVENDQKDMIQLLLMIGADINFKSYGGWTPLHAAVDISIDGTIQTGGKPGDEPTEIIKYLLDNGADRNILNRNGQTPLDIAKAYKSKKIIDFFDCTIV</sequence>
<dbReference type="Proteomes" id="UP000272528">
    <property type="component" value="Chromosome"/>
</dbReference>
<dbReference type="SUPFAM" id="SSF48403">
    <property type="entry name" value="Ankyrin repeat"/>
    <property type="match status" value="1"/>
</dbReference>
<gene>
    <name evidence="4" type="ORF">EJC50_19405</name>
</gene>
<dbReference type="PROSITE" id="PS50088">
    <property type="entry name" value="ANK_REPEAT"/>
    <property type="match status" value="2"/>
</dbReference>
<feature type="repeat" description="ANK" evidence="3">
    <location>
        <begin position="18"/>
        <end position="50"/>
    </location>
</feature>
<evidence type="ECO:0000313" key="4">
    <source>
        <dbReference type="EMBL" id="AZN41601.1"/>
    </source>
</evidence>
<name>A0A3S9A7A6_9BACL</name>
<dbReference type="KEGG" id="palb:EJC50_19405"/>
<dbReference type="Gene3D" id="1.25.40.20">
    <property type="entry name" value="Ankyrin repeat-containing domain"/>
    <property type="match status" value="1"/>
</dbReference>
<reference evidence="5" key="1">
    <citation type="submission" date="2018-12" db="EMBL/GenBank/DDBJ databases">
        <title>Genome sequence of Peanibacillus sp.</title>
        <authorList>
            <person name="Subramani G."/>
            <person name="Srinivasan S."/>
            <person name="Kim M.K."/>
        </authorList>
    </citation>
    <scope>NUCLEOTIDE SEQUENCE [LARGE SCALE GENOMIC DNA]</scope>
    <source>
        <strain evidence="5">18JY67-1</strain>
    </source>
</reference>
<keyword evidence="5" id="KW-1185">Reference proteome</keyword>
<dbReference type="AlphaFoldDB" id="A0A3S9A7A6"/>
<dbReference type="OrthoDB" id="5622506at2"/>
<evidence type="ECO:0000256" key="1">
    <source>
        <dbReference type="ARBA" id="ARBA00022737"/>
    </source>
</evidence>
<dbReference type="InterPro" id="IPR002110">
    <property type="entry name" value="Ankyrin_rpt"/>
</dbReference>
<evidence type="ECO:0000256" key="2">
    <source>
        <dbReference type="ARBA" id="ARBA00023043"/>
    </source>
</evidence>
<dbReference type="InterPro" id="IPR036770">
    <property type="entry name" value="Ankyrin_rpt-contain_sf"/>
</dbReference>
<proteinExistence type="predicted"/>
<keyword evidence="2 3" id="KW-0040">ANK repeat</keyword>
<dbReference type="PANTHER" id="PTHR24171">
    <property type="entry name" value="ANKYRIN REPEAT DOMAIN-CONTAINING PROTEIN 39-RELATED"/>
    <property type="match status" value="1"/>
</dbReference>
<organism evidence="4 5">
    <name type="scientific">Paenibacillus albus</name>
    <dbReference type="NCBI Taxonomy" id="2495582"/>
    <lineage>
        <taxon>Bacteria</taxon>
        <taxon>Bacillati</taxon>
        <taxon>Bacillota</taxon>
        <taxon>Bacilli</taxon>
        <taxon>Bacillales</taxon>
        <taxon>Paenibacillaceae</taxon>
        <taxon>Paenibacillus</taxon>
    </lineage>
</organism>
<dbReference type="Pfam" id="PF13637">
    <property type="entry name" value="Ank_4"/>
    <property type="match status" value="1"/>
</dbReference>
<evidence type="ECO:0000313" key="5">
    <source>
        <dbReference type="Proteomes" id="UP000272528"/>
    </source>
</evidence>
<protein>
    <submittedName>
        <fullName evidence="4">Ankyrin repeat domain-containing protein</fullName>
    </submittedName>
</protein>
<keyword evidence="1" id="KW-0677">Repeat</keyword>
<dbReference type="SMART" id="SM00248">
    <property type="entry name" value="ANK"/>
    <property type="match status" value="2"/>
</dbReference>
<accession>A0A3S9A7A6</accession>
<evidence type="ECO:0000256" key="3">
    <source>
        <dbReference type="PROSITE-ProRule" id="PRU00023"/>
    </source>
</evidence>